<feature type="compositionally biased region" description="Low complexity" evidence="1">
    <location>
        <begin position="32"/>
        <end position="41"/>
    </location>
</feature>
<feature type="region of interest" description="Disordered" evidence="1">
    <location>
        <begin position="28"/>
        <end position="54"/>
    </location>
</feature>
<sequence>MAVTPGWCGAVAGTMLVLAGCTAAGGGGAGEGDASASATAGPGRGPAKVAQERSERPYDLAGAMLDRLEPLWTSYGEFGGPVAIHDGTVVAVDHLGDPDVLKGIDLETGEVRWRRASSRGALVGARERDLTSFETSEGDTVVLNVGPAERESADGGSGHTGAILDPATGTILAELPRAWMSQSWVCPGAGGLCLGVSTDLTRTWSTVRIDPATLAAEPFDESGIHDGVAEARVLAGGVQAEIADDGAEALVRRGDDGRVLWRLPVDDLEPGGSVLGSLAAATVREDPTGDVLHLSTSLGVDPDATERVEVRDFTALSLDLATGEVLARRDGRLWCHAEVLCSGDLALVAERGGEWVQDPGDLVIAGAGARASDLAWEAELPDAVLHSREGGHGYASPPGTLLAESAGVVGAINLETGAFTALGEGTVACTQVRWSADAEYASLSGDREPVRSGLMARPCRGATAGGSAAGSADAGDAVWSRAAIEGAATVGEVDGRRIGVVVEEGQLAAYDLTEHD</sequence>
<accession>A0ABP9WGU6</accession>
<evidence type="ECO:0000313" key="2">
    <source>
        <dbReference type="EMBL" id="GAA5519072.1"/>
    </source>
</evidence>
<dbReference type="Proteomes" id="UP001426770">
    <property type="component" value="Unassembled WGS sequence"/>
</dbReference>
<organism evidence="2 3">
    <name type="scientific">Demequina sediminis</name>
    <dbReference type="NCBI Taxonomy" id="1930058"/>
    <lineage>
        <taxon>Bacteria</taxon>
        <taxon>Bacillati</taxon>
        <taxon>Actinomycetota</taxon>
        <taxon>Actinomycetes</taxon>
        <taxon>Micrococcales</taxon>
        <taxon>Demequinaceae</taxon>
        <taxon>Demequina</taxon>
    </lineage>
</organism>
<dbReference type="SUPFAM" id="SSF50998">
    <property type="entry name" value="Quinoprotein alcohol dehydrogenase-like"/>
    <property type="match status" value="2"/>
</dbReference>
<dbReference type="InterPro" id="IPR011047">
    <property type="entry name" value="Quinoprotein_ADH-like_sf"/>
</dbReference>
<evidence type="ECO:0000256" key="1">
    <source>
        <dbReference type="SAM" id="MobiDB-lite"/>
    </source>
</evidence>
<evidence type="ECO:0008006" key="4">
    <source>
        <dbReference type="Google" id="ProtNLM"/>
    </source>
</evidence>
<gene>
    <name evidence="2" type="ORF">Lsed01_01510</name>
</gene>
<keyword evidence="3" id="KW-1185">Reference proteome</keyword>
<reference evidence="2 3" key="1">
    <citation type="submission" date="2024-02" db="EMBL/GenBank/DDBJ databases">
        <title>Lysinimicrobium sediminis NBRC 112286.</title>
        <authorList>
            <person name="Ichikawa N."/>
            <person name="Katano-Makiyama Y."/>
            <person name="Hidaka K."/>
        </authorList>
    </citation>
    <scope>NUCLEOTIDE SEQUENCE [LARGE SCALE GENOMIC DNA]</scope>
    <source>
        <strain evidence="2 3">NBRC 112286</strain>
    </source>
</reference>
<dbReference type="EMBL" id="BAABRR010000007">
    <property type="protein sequence ID" value="GAA5519072.1"/>
    <property type="molecule type" value="Genomic_DNA"/>
</dbReference>
<name>A0ABP9WGU6_9MICO</name>
<protein>
    <recommendedName>
        <fullName evidence="4">Pyrrolo-quinoline quinone</fullName>
    </recommendedName>
</protein>
<comment type="caution">
    <text evidence="2">The sequence shown here is derived from an EMBL/GenBank/DDBJ whole genome shotgun (WGS) entry which is preliminary data.</text>
</comment>
<dbReference type="RefSeq" id="WP_286215275.1">
    <property type="nucleotide sequence ID" value="NZ_AP027736.1"/>
</dbReference>
<evidence type="ECO:0000313" key="3">
    <source>
        <dbReference type="Proteomes" id="UP001426770"/>
    </source>
</evidence>
<proteinExistence type="predicted"/>